<feature type="domain" description="DUF6824" evidence="2">
    <location>
        <begin position="14"/>
        <end position="96"/>
    </location>
</feature>
<feature type="compositionally biased region" description="Basic and acidic residues" evidence="1">
    <location>
        <begin position="77"/>
        <end position="88"/>
    </location>
</feature>
<evidence type="ECO:0000313" key="3">
    <source>
        <dbReference type="EMBL" id="EJK74275.1"/>
    </source>
</evidence>
<proteinExistence type="predicted"/>
<evidence type="ECO:0000313" key="4">
    <source>
        <dbReference type="Proteomes" id="UP000266841"/>
    </source>
</evidence>
<organism evidence="3 4">
    <name type="scientific">Thalassiosira oceanica</name>
    <name type="common">Marine diatom</name>
    <dbReference type="NCBI Taxonomy" id="159749"/>
    <lineage>
        <taxon>Eukaryota</taxon>
        <taxon>Sar</taxon>
        <taxon>Stramenopiles</taxon>
        <taxon>Ochrophyta</taxon>
        <taxon>Bacillariophyta</taxon>
        <taxon>Coscinodiscophyceae</taxon>
        <taxon>Thalassiosirophycidae</taxon>
        <taxon>Thalassiosirales</taxon>
        <taxon>Thalassiosiraceae</taxon>
        <taxon>Thalassiosira</taxon>
    </lineage>
</organism>
<dbReference type="AlphaFoldDB" id="K0T9U3"/>
<dbReference type="EMBL" id="AGNL01003823">
    <property type="protein sequence ID" value="EJK74275.1"/>
    <property type="molecule type" value="Genomic_DNA"/>
</dbReference>
<dbReference type="InterPro" id="IPR049227">
    <property type="entry name" value="DUF6824"/>
</dbReference>
<dbReference type="Pfam" id="PF20710">
    <property type="entry name" value="DUF6824"/>
    <property type="match status" value="1"/>
</dbReference>
<gene>
    <name evidence="3" type="ORF">THAOC_04058</name>
</gene>
<feature type="region of interest" description="Disordered" evidence="1">
    <location>
        <begin position="1"/>
        <end position="29"/>
    </location>
</feature>
<name>K0T9U3_THAOC</name>
<dbReference type="Proteomes" id="UP000266841">
    <property type="component" value="Unassembled WGS sequence"/>
</dbReference>
<sequence>MSLPPPAGGPTGADVICGRGGKANTHEGNKMFRDEARRLKDWYESSSKSEKYAVSAFLVDFVKRNGGRFLARSAGGKWEEVDPDDARKKASQALREGRKAGR</sequence>
<accession>K0T9U3</accession>
<dbReference type="OrthoDB" id="48310at2759"/>
<evidence type="ECO:0000256" key="1">
    <source>
        <dbReference type="SAM" id="MobiDB-lite"/>
    </source>
</evidence>
<evidence type="ECO:0000259" key="2">
    <source>
        <dbReference type="Pfam" id="PF20710"/>
    </source>
</evidence>
<reference evidence="3 4" key="1">
    <citation type="journal article" date="2012" name="Genome Biol.">
        <title>Genome and low-iron response of an oceanic diatom adapted to chronic iron limitation.</title>
        <authorList>
            <person name="Lommer M."/>
            <person name="Specht M."/>
            <person name="Roy A.S."/>
            <person name="Kraemer L."/>
            <person name="Andreson R."/>
            <person name="Gutowska M.A."/>
            <person name="Wolf J."/>
            <person name="Bergner S.V."/>
            <person name="Schilhabel M.B."/>
            <person name="Klostermeier U.C."/>
            <person name="Beiko R.G."/>
            <person name="Rosenstiel P."/>
            <person name="Hippler M."/>
            <person name="Laroche J."/>
        </authorList>
    </citation>
    <scope>NUCLEOTIDE SEQUENCE [LARGE SCALE GENOMIC DNA]</scope>
    <source>
        <strain evidence="3 4">CCMP1005</strain>
    </source>
</reference>
<feature type="region of interest" description="Disordered" evidence="1">
    <location>
        <begin position="73"/>
        <end position="102"/>
    </location>
</feature>
<keyword evidence="4" id="KW-1185">Reference proteome</keyword>
<comment type="caution">
    <text evidence="3">The sequence shown here is derived from an EMBL/GenBank/DDBJ whole genome shotgun (WGS) entry which is preliminary data.</text>
</comment>
<protein>
    <recommendedName>
        <fullName evidence="2">DUF6824 domain-containing protein</fullName>
    </recommendedName>
</protein>